<dbReference type="InterPro" id="IPR058593">
    <property type="entry name" value="ARB_07466-like_C"/>
</dbReference>
<protein>
    <recommendedName>
        <fullName evidence="2">ARB-07466-like C-terminal domain-containing protein</fullName>
    </recommendedName>
</protein>
<reference evidence="3" key="2">
    <citation type="submission" date="2020-09" db="EMBL/GenBank/DDBJ databases">
        <authorList>
            <person name="Sun Q."/>
            <person name="Zhou Y."/>
        </authorList>
    </citation>
    <scope>NUCLEOTIDE SEQUENCE</scope>
    <source>
        <strain evidence="3">CGMCC 1.12187</strain>
    </source>
</reference>
<dbReference type="Proteomes" id="UP000638848">
    <property type="component" value="Unassembled WGS sequence"/>
</dbReference>
<dbReference type="Pfam" id="PF26571">
    <property type="entry name" value="VldE"/>
    <property type="match status" value="1"/>
</dbReference>
<keyword evidence="1" id="KW-0472">Membrane</keyword>
<evidence type="ECO:0000313" key="4">
    <source>
        <dbReference type="Proteomes" id="UP000638848"/>
    </source>
</evidence>
<dbReference type="EMBL" id="BMEQ01000043">
    <property type="protein sequence ID" value="GGG71128.1"/>
    <property type="molecule type" value="Genomic_DNA"/>
</dbReference>
<sequence>MLAMTVDERHGGRRRLLRPLLGLLLLLGVLAGTLVLLGPGVLSGLRAGDGWPPWGAECTVETSEGEVGLDRDQAKRVMTAVALSARGMEAPDTTGIDEAVLQRLADGPPEDAAASLACRGSADRDLQEQQLTGTGLTPRAERLRGAMTEVFGEQSLGGFAPGGIDQGHGAESTHYDGRAVDVFFRPVTEENRRQGWLLAHWLVAHAEDLDVQYVIFDDRFWSVHSSRGQWQDYDAPEPGNEILRHLDHVHVDVLRGDPG</sequence>
<reference evidence="3" key="1">
    <citation type="journal article" date="2014" name="Int. J. Syst. Evol. Microbiol.">
        <title>Complete genome sequence of Corynebacterium casei LMG S-19264T (=DSM 44701T), isolated from a smear-ripened cheese.</title>
        <authorList>
            <consortium name="US DOE Joint Genome Institute (JGI-PGF)"/>
            <person name="Walter F."/>
            <person name="Albersmeier A."/>
            <person name="Kalinowski J."/>
            <person name="Ruckert C."/>
        </authorList>
    </citation>
    <scope>NUCLEOTIDE SEQUENCE</scope>
    <source>
        <strain evidence="3">CGMCC 1.12187</strain>
    </source>
</reference>
<comment type="caution">
    <text evidence="3">The sequence shown here is derived from an EMBL/GenBank/DDBJ whole genome shotgun (WGS) entry which is preliminary data.</text>
</comment>
<feature type="domain" description="ARB-07466-like C-terminal" evidence="2">
    <location>
        <begin position="133"/>
        <end position="234"/>
    </location>
</feature>
<keyword evidence="1" id="KW-1133">Transmembrane helix</keyword>
<evidence type="ECO:0000259" key="2">
    <source>
        <dbReference type="Pfam" id="PF26571"/>
    </source>
</evidence>
<feature type="transmembrane region" description="Helical" evidence="1">
    <location>
        <begin position="20"/>
        <end position="42"/>
    </location>
</feature>
<accession>A0A917H9H5</accession>
<keyword evidence="4" id="KW-1185">Reference proteome</keyword>
<name>A0A917H9H5_9MICC</name>
<dbReference type="AlphaFoldDB" id="A0A917H9H5"/>
<evidence type="ECO:0000256" key="1">
    <source>
        <dbReference type="SAM" id="Phobius"/>
    </source>
</evidence>
<keyword evidence="1" id="KW-0812">Transmembrane</keyword>
<organism evidence="3 4">
    <name type="scientific">Kocuria dechangensis</name>
    <dbReference type="NCBI Taxonomy" id="1176249"/>
    <lineage>
        <taxon>Bacteria</taxon>
        <taxon>Bacillati</taxon>
        <taxon>Actinomycetota</taxon>
        <taxon>Actinomycetes</taxon>
        <taxon>Micrococcales</taxon>
        <taxon>Micrococcaceae</taxon>
        <taxon>Kocuria</taxon>
    </lineage>
</organism>
<gene>
    <name evidence="3" type="ORF">GCM10011374_39740</name>
</gene>
<proteinExistence type="predicted"/>
<evidence type="ECO:0000313" key="3">
    <source>
        <dbReference type="EMBL" id="GGG71128.1"/>
    </source>
</evidence>